<dbReference type="Proteomes" id="UP001147760">
    <property type="component" value="Unassembled WGS sequence"/>
</dbReference>
<feature type="region of interest" description="Disordered" evidence="1">
    <location>
        <begin position="1"/>
        <end position="42"/>
    </location>
</feature>
<dbReference type="AlphaFoldDB" id="A0A9W9WM15"/>
<reference evidence="2" key="2">
    <citation type="journal article" date="2023" name="IMA Fungus">
        <title>Comparative genomic study of the Penicillium genus elucidates a diverse pangenome and 15 lateral gene transfer events.</title>
        <authorList>
            <person name="Petersen C."/>
            <person name="Sorensen T."/>
            <person name="Nielsen M.R."/>
            <person name="Sondergaard T.E."/>
            <person name="Sorensen J.L."/>
            <person name="Fitzpatrick D.A."/>
            <person name="Frisvad J.C."/>
            <person name="Nielsen K.L."/>
        </authorList>
    </citation>
    <scope>NUCLEOTIDE SEQUENCE</scope>
    <source>
        <strain evidence="2">IBT 17660</strain>
    </source>
</reference>
<name>A0A9W9WM15_9EURO</name>
<feature type="compositionally biased region" description="Basic and acidic residues" evidence="1">
    <location>
        <begin position="1"/>
        <end position="11"/>
    </location>
</feature>
<evidence type="ECO:0000313" key="3">
    <source>
        <dbReference type="Proteomes" id="UP001147760"/>
    </source>
</evidence>
<comment type="caution">
    <text evidence="2">The sequence shown here is derived from an EMBL/GenBank/DDBJ whole genome shotgun (WGS) entry which is preliminary data.</text>
</comment>
<keyword evidence="3" id="KW-1185">Reference proteome</keyword>
<sequence length="124" mass="14107">MNKALREENDNRHRRFQTTERPTWNPGDEEPNPPRVDPMSPLNRACAPLATTVLWDDDGAWVPPPHGVRLSDELAYIAAKKPVQQAAAGTVPARFRREQAPDGLQNPPRIPPRWYGHTAYHLWS</sequence>
<accession>A0A9W9WM15</accession>
<evidence type="ECO:0000256" key="1">
    <source>
        <dbReference type="SAM" id="MobiDB-lite"/>
    </source>
</evidence>
<organism evidence="2 3">
    <name type="scientific">Penicillium desertorum</name>
    <dbReference type="NCBI Taxonomy" id="1303715"/>
    <lineage>
        <taxon>Eukaryota</taxon>
        <taxon>Fungi</taxon>
        <taxon>Dikarya</taxon>
        <taxon>Ascomycota</taxon>
        <taxon>Pezizomycotina</taxon>
        <taxon>Eurotiomycetes</taxon>
        <taxon>Eurotiomycetidae</taxon>
        <taxon>Eurotiales</taxon>
        <taxon>Aspergillaceae</taxon>
        <taxon>Penicillium</taxon>
    </lineage>
</organism>
<reference evidence="2" key="1">
    <citation type="submission" date="2022-12" db="EMBL/GenBank/DDBJ databases">
        <authorList>
            <person name="Petersen C."/>
        </authorList>
    </citation>
    <scope>NUCLEOTIDE SEQUENCE</scope>
    <source>
        <strain evidence="2">IBT 17660</strain>
    </source>
</reference>
<evidence type="ECO:0000313" key="2">
    <source>
        <dbReference type="EMBL" id="KAJ5469964.1"/>
    </source>
</evidence>
<gene>
    <name evidence="2" type="ORF">N7530_007321</name>
</gene>
<proteinExistence type="predicted"/>
<protein>
    <submittedName>
        <fullName evidence="2">Uncharacterized protein</fullName>
    </submittedName>
</protein>
<dbReference type="EMBL" id="JAPWDO010000005">
    <property type="protein sequence ID" value="KAJ5469964.1"/>
    <property type="molecule type" value="Genomic_DNA"/>
</dbReference>
<dbReference type="OrthoDB" id="4369470at2759"/>